<dbReference type="EMBL" id="ML145189">
    <property type="protein sequence ID" value="TBU54434.1"/>
    <property type="molecule type" value="Genomic_DNA"/>
</dbReference>
<accession>A0A4Q9PK13</accession>
<sequence length="106" mass="11756">MATITLSLIGPAIAHQSMWVCIWLATSRQLPSVAHFPDGLLQELPHGPSCNRRCVFPTTHAERTFGCVFSPNINALQMPDVSMHICIMLRFSIDHEHLAFLSSPTS</sequence>
<keyword evidence="2" id="KW-1185">Reference proteome</keyword>
<protein>
    <submittedName>
        <fullName evidence="1">Uncharacterized protein</fullName>
    </submittedName>
</protein>
<evidence type="ECO:0000313" key="2">
    <source>
        <dbReference type="Proteomes" id="UP000292082"/>
    </source>
</evidence>
<name>A0A4Q9PK13_9APHY</name>
<gene>
    <name evidence="1" type="ORF">BD310DRAFT_935957</name>
</gene>
<dbReference type="AlphaFoldDB" id="A0A4Q9PK13"/>
<organism evidence="1 2">
    <name type="scientific">Dichomitus squalens</name>
    <dbReference type="NCBI Taxonomy" id="114155"/>
    <lineage>
        <taxon>Eukaryota</taxon>
        <taxon>Fungi</taxon>
        <taxon>Dikarya</taxon>
        <taxon>Basidiomycota</taxon>
        <taxon>Agaricomycotina</taxon>
        <taxon>Agaricomycetes</taxon>
        <taxon>Polyporales</taxon>
        <taxon>Polyporaceae</taxon>
        <taxon>Dichomitus</taxon>
    </lineage>
</organism>
<evidence type="ECO:0000313" key="1">
    <source>
        <dbReference type="EMBL" id="TBU54434.1"/>
    </source>
</evidence>
<proteinExistence type="predicted"/>
<dbReference type="Proteomes" id="UP000292082">
    <property type="component" value="Unassembled WGS sequence"/>
</dbReference>
<reference evidence="1 2" key="1">
    <citation type="submission" date="2019-01" db="EMBL/GenBank/DDBJ databases">
        <title>Draft genome sequences of three monokaryotic isolates of the white-rot basidiomycete fungus Dichomitus squalens.</title>
        <authorList>
            <consortium name="DOE Joint Genome Institute"/>
            <person name="Lopez S.C."/>
            <person name="Andreopoulos B."/>
            <person name="Pangilinan J."/>
            <person name="Lipzen A."/>
            <person name="Riley R."/>
            <person name="Ahrendt S."/>
            <person name="Ng V."/>
            <person name="Barry K."/>
            <person name="Daum C."/>
            <person name="Grigoriev I.V."/>
            <person name="Hilden K.S."/>
            <person name="Makela M.R."/>
            <person name="de Vries R.P."/>
        </authorList>
    </citation>
    <scope>NUCLEOTIDE SEQUENCE [LARGE SCALE GENOMIC DNA]</scope>
    <source>
        <strain evidence="1 2">CBS 464.89</strain>
    </source>
</reference>